<dbReference type="InterPro" id="IPR013783">
    <property type="entry name" value="Ig-like_fold"/>
</dbReference>
<dbReference type="GO" id="GO:0042593">
    <property type="term" value="P:glucose homeostasis"/>
    <property type="evidence" value="ECO:0007669"/>
    <property type="project" value="TreeGrafter"/>
</dbReference>
<dbReference type="SMART" id="SM00060">
    <property type="entry name" value="FN3"/>
    <property type="match status" value="3"/>
</dbReference>
<dbReference type="SUPFAM" id="SSF56112">
    <property type="entry name" value="Protein kinase-like (PK-like)"/>
    <property type="match status" value="1"/>
</dbReference>
<dbReference type="InterPro" id="IPR001245">
    <property type="entry name" value="Ser-Thr/Tyr_kinase_cat_dom"/>
</dbReference>
<dbReference type="InterPro" id="IPR000719">
    <property type="entry name" value="Prot_kinase_dom"/>
</dbReference>
<organism evidence="25">
    <name type="scientific">Homalodisca liturata</name>
    <dbReference type="NCBI Taxonomy" id="320908"/>
    <lineage>
        <taxon>Eukaryota</taxon>
        <taxon>Metazoa</taxon>
        <taxon>Ecdysozoa</taxon>
        <taxon>Arthropoda</taxon>
        <taxon>Hexapoda</taxon>
        <taxon>Insecta</taxon>
        <taxon>Pterygota</taxon>
        <taxon>Neoptera</taxon>
        <taxon>Paraneoptera</taxon>
        <taxon>Hemiptera</taxon>
        <taxon>Auchenorrhyncha</taxon>
        <taxon>Membracoidea</taxon>
        <taxon>Cicadellidae</taxon>
        <taxon>Cicadellinae</taxon>
        <taxon>Proconiini</taxon>
        <taxon>Homalodisca</taxon>
    </lineage>
</organism>
<evidence type="ECO:0000256" key="12">
    <source>
        <dbReference type="ARBA" id="ARBA00022840"/>
    </source>
</evidence>
<dbReference type="InterPro" id="IPR017441">
    <property type="entry name" value="Protein_kinase_ATP_BS"/>
</dbReference>
<feature type="non-terminal residue" evidence="25">
    <location>
        <position position="1"/>
    </location>
</feature>
<keyword evidence="18" id="KW-0464">Manganese</keyword>
<reference evidence="25" key="1">
    <citation type="submission" date="2015-11" db="EMBL/GenBank/DDBJ databases">
        <title>De novo transcriptome assembly of four potential Pierce s Disease insect vectors from Arizona vineyards.</title>
        <authorList>
            <person name="Tassone E.E."/>
        </authorList>
    </citation>
    <scope>NUCLEOTIDE SEQUENCE</scope>
</reference>
<evidence type="ECO:0000256" key="2">
    <source>
        <dbReference type="ARBA" id="ARBA00004308"/>
    </source>
</evidence>
<evidence type="ECO:0000256" key="3">
    <source>
        <dbReference type="ARBA" id="ARBA00004479"/>
    </source>
</evidence>
<dbReference type="FunFam" id="1.10.510.10:FF:001512">
    <property type="entry name" value="Receptor tyrosine-protein kinase erbB-2"/>
    <property type="match status" value="1"/>
</dbReference>
<evidence type="ECO:0000256" key="17">
    <source>
        <dbReference type="ARBA" id="ARBA00023180"/>
    </source>
</evidence>
<proteinExistence type="inferred from homology"/>
<evidence type="ECO:0000256" key="1">
    <source>
        <dbReference type="ARBA" id="ARBA00001936"/>
    </source>
</evidence>
<keyword evidence="13 22" id="KW-1133">Transmembrane helix</keyword>
<keyword evidence="11" id="KW-0418">Kinase</keyword>
<dbReference type="SUPFAM" id="SSF52058">
    <property type="entry name" value="L domain-like"/>
    <property type="match status" value="1"/>
</dbReference>
<dbReference type="CDD" id="cd00063">
    <property type="entry name" value="FN3"/>
    <property type="match status" value="2"/>
</dbReference>
<dbReference type="Pfam" id="PF00041">
    <property type="entry name" value="fn3"/>
    <property type="match status" value="1"/>
</dbReference>
<dbReference type="PANTHER" id="PTHR24416:SF525">
    <property type="entry name" value="INSULIN-LIKE RECEPTOR"/>
    <property type="match status" value="1"/>
</dbReference>
<dbReference type="Pfam" id="PF07714">
    <property type="entry name" value="PK_Tyr_Ser-Thr"/>
    <property type="match status" value="1"/>
</dbReference>
<dbReference type="Pfam" id="PF01030">
    <property type="entry name" value="Recep_L_domain"/>
    <property type="match status" value="1"/>
</dbReference>
<dbReference type="PANTHER" id="PTHR24416">
    <property type="entry name" value="TYROSINE-PROTEIN KINASE RECEPTOR"/>
    <property type="match status" value="1"/>
</dbReference>
<dbReference type="PROSITE" id="PS00109">
    <property type="entry name" value="PROTEIN_KINASE_TYR"/>
    <property type="match status" value="1"/>
</dbReference>
<dbReference type="GO" id="GO:0005009">
    <property type="term" value="F:insulin receptor activity"/>
    <property type="evidence" value="ECO:0007669"/>
    <property type="project" value="TreeGrafter"/>
</dbReference>
<name>A0A1B6JUR3_9HEMI</name>
<dbReference type="InterPro" id="IPR036116">
    <property type="entry name" value="FN3_sf"/>
</dbReference>
<evidence type="ECO:0000256" key="20">
    <source>
        <dbReference type="PROSITE-ProRule" id="PRU10141"/>
    </source>
</evidence>
<keyword evidence="4 21" id="KW-0597">Phosphoprotein</keyword>
<dbReference type="InterPro" id="IPR036941">
    <property type="entry name" value="Rcpt_L-dom_sf"/>
</dbReference>
<evidence type="ECO:0000256" key="6">
    <source>
        <dbReference type="ARBA" id="ARBA00022685"/>
    </source>
</evidence>
<dbReference type="PROSITE" id="PS00107">
    <property type="entry name" value="PROTEIN_KINASE_ATP"/>
    <property type="match status" value="1"/>
</dbReference>
<keyword evidence="8" id="KW-0732">Signal</keyword>
<keyword evidence="7 21" id="KW-0812">Transmembrane</keyword>
<evidence type="ECO:0000259" key="23">
    <source>
        <dbReference type="PROSITE" id="PS50011"/>
    </source>
</evidence>
<keyword evidence="12 20" id="KW-0067">ATP-binding</keyword>
<dbReference type="GO" id="GO:0050793">
    <property type="term" value="P:regulation of developmental process"/>
    <property type="evidence" value="ECO:0007669"/>
    <property type="project" value="UniProtKB-ARBA"/>
</dbReference>
<dbReference type="PROSITE" id="PS50853">
    <property type="entry name" value="FN3"/>
    <property type="match status" value="1"/>
</dbReference>
<dbReference type="InterPro" id="IPR002011">
    <property type="entry name" value="Tyr_kinase_rcpt_2_CS"/>
</dbReference>
<evidence type="ECO:0000256" key="10">
    <source>
        <dbReference type="ARBA" id="ARBA00022741"/>
    </source>
</evidence>
<comment type="subcellular location">
    <subcellularLocation>
        <location evidence="2">Endomembrane system</location>
    </subcellularLocation>
    <subcellularLocation>
        <location evidence="3">Membrane</location>
        <topology evidence="3">Single-pass type I membrane protein</topology>
    </subcellularLocation>
</comment>
<dbReference type="Gene3D" id="2.60.40.10">
    <property type="entry name" value="Immunoglobulins"/>
    <property type="match status" value="4"/>
</dbReference>
<feature type="domain" description="Fibronectin type-III" evidence="24">
    <location>
        <begin position="454"/>
        <end position="556"/>
    </location>
</feature>
<keyword evidence="5" id="KW-0808">Transferase</keyword>
<evidence type="ECO:0000256" key="5">
    <source>
        <dbReference type="ARBA" id="ARBA00022679"/>
    </source>
</evidence>
<comment type="catalytic activity">
    <reaction evidence="19 21">
        <text>L-tyrosyl-[protein] + ATP = O-phospho-L-tyrosyl-[protein] + ADP + H(+)</text>
        <dbReference type="Rhea" id="RHEA:10596"/>
        <dbReference type="Rhea" id="RHEA-COMP:10136"/>
        <dbReference type="Rhea" id="RHEA-COMP:20101"/>
        <dbReference type="ChEBI" id="CHEBI:15378"/>
        <dbReference type="ChEBI" id="CHEBI:30616"/>
        <dbReference type="ChEBI" id="CHEBI:46858"/>
        <dbReference type="ChEBI" id="CHEBI:61978"/>
        <dbReference type="ChEBI" id="CHEBI:456216"/>
        <dbReference type="EC" id="2.7.10.1"/>
    </reaction>
</comment>
<evidence type="ECO:0000256" key="9">
    <source>
        <dbReference type="ARBA" id="ARBA00022737"/>
    </source>
</evidence>
<dbReference type="EC" id="2.7.10.1" evidence="21"/>
<dbReference type="GO" id="GO:0005524">
    <property type="term" value="F:ATP binding"/>
    <property type="evidence" value="ECO:0007669"/>
    <property type="project" value="UniProtKB-UniRule"/>
</dbReference>
<evidence type="ECO:0000313" key="25">
    <source>
        <dbReference type="EMBL" id="JAT02903.1"/>
    </source>
</evidence>
<evidence type="ECO:0000256" key="19">
    <source>
        <dbReference type="ARBA" id="ARBA00051243"/>
    </source>
</evidence>
<dbReference type="InterPro" id="IPR050122">
    <property type="entry name" value="RTK"/>
</dbReference>
<dbReference type="Gene3D" id="3.80.20.20">
    <property type="entry name" value="Receptor L-domain"/>
    <property type="match status" value="1"/>
</dbReference>
<keyword evidence="6" id="KW-0165">Cleavage on pair of basic residues</keyword>
<dbReference type="SMART" id="SM00219">
    <property type="entry name" value="TyrKc"/>
    <property type="match status" value="1"/>
</dbReference>
<dbReference type="GO" id="GO:0012505">
    <property type="term" value="C:endomembrane system"/>
    <property type="evidence" value="ECO:0007669"/>
    <property type="project" value="UniProtKB-SubCell"/>
</dbReference>
<dbReference type="PROSITE" id="PS00239">
    <property type="entry name" value="RECEPTOR_TYR_KIN_II"/>
    <property type="match status" value="1"/>
</dbReference>
<feature type="transmembrane region" description="Helical" evidence="22">
    <location>
        <begin position="562"/>
        <end position="588"/>
    </location>
</feature>
<dbReference type="Gene3D" id="3.30.200.20">
    <property type="entry name" value="Phosphorylase Kinase, domain 1"/>
    <property type="match status" value="1"/>
</dbReference>
<evidence type="ECO:0000256" key="22">
    <source>
        <dbReference type="SAM" id="Phobius"/>
    </source>
</evidence>
<evidence type="ECO:0000256" key="14">
    <source>
        <dbReference type="ARBA" id="ARBA00023136"/>
    </source>
</evidence>
<dbReference type="GO" id="GO:0030424">
    <property type="term" value="C:axon"/>
    <property type="evidence" value="ECO:0007669"/>
    <property type="project" value="TreeGrafter"/>
</dbReference>
<dbReference type="GO" id="GO:0030182">
    <property type="term" value="P:neuron differentiation"/>
    <property type="evidence" value="ECO:0007669"/>
    <property type="project" value="UniProtKB-ARBA"/>
</dbReference>
<dbReference type="Gene3D" id="1.10.510.10">
    <property type="entry name" value="Transferase(Phosphotransferase) domain 1"/>
    <property type="match status" value="1"/>
</dbReference>
<feature type="binding site" evidence="20">
    <location>
        <position position="652"/>
    </location>
    <ligand>
        <name>ATP</name>
        <dbReference type="ChEBI" id="CHEBI:30616"/>
    </ligand>
</feature>
<comment type="cofactor">
    <cofactor evidence="1">
        <name>Mn(2+)</name>
        <dbReference type="ChEBI" id="CHEBI:29035"/>
    </cofactor>
</comment>
<feature type="domain" description="Protein kinase" evidence="23">
    <location>
        <begin position="623"/>
        <end position="883"/>
    </location>
</feature>
<evidence type="ECO:0000256" key="8">
    <source>
        <dbReference type="ARBA" id="ARBA00022729"/>
    </source>
</evidence>
<keyword evidence="15" id="KW-0829">Tyrosine-protein kinase</keyword>
<evidence type="ECO:0000256" key="13">
    <source>
        <dbReference type="ARBA" id="ARBA00022989"/>
    </source>
</evidence>
<evidence type="ECO:0000256" key="21">
    <source>
        <dbReference type="RuleBase" id="RU000312"/>
    </source>
</evidence>
<accession>A0A1B6JUR3</accession>
<dbReference type="GO" id="GO:0005899">
    <property type="term" value="C:insulin receptor complex"/>
    <property type="evidence" value="ECO:0007669"/>
    <property type="project" value="TreeGrafter"/>
</dbReference>
<evidence type="ECO:0000256" key="16">
    <source>
        <dbReference type="ARBA" id="ARBA00023170"/>
    </source>
</evidence>
<keyword evidence="14 22" id="KW-0472">Membrane</keyword>
<comment type="similarity">
    <text evidence="21">Belongs to the protein kinase superfamily. Tyr protein kinase family. Insulin receptor subfamily.</text>
</comment>
<dbReference type="PROSITE" id="PS50011">
    <property type="entry name" value="PROTEIN_KINASE_DOM"/>
    <property type="match status" value="1"/>
</dbReference>
<evidence type="ECO:0000256" key="18">
    <source>
        <dbReference type="ARBA" id="ARBA00023211"/>
    </source>
</evidence>
<gene>
    <name evidence="25" type="ORF">g.12076</name>
</gene>
<dbReference type="GO" id="GO:0043410">
    <property type="term" value="P:positive regulation of MAPK cascade"/>
    <property type="evidence" value="ECO:0007669"/>
    <property type="project" value="TreeGrafter"/>
</dbReference>
<keyword evidence="9" id="KW-0677">Repeat</keyword>
<dbReference type="InterPro" id="IPR008266">
    <property type="entry name" value="Tyr_kinase_AS"/>
</dbReference>
<keyword evidence="10 20" id="KW-0547">Nucleotide-binding</keyword>
<dbReference type="SUPFAM" id="SSF49265">
    <property type="entry name" value="Fibronectin type III"/>
    <property type="match status" value="2"/>
</dbReference>
<dbReference type="GO" id="GO:0051130">
    <property type="term" value="P:positive regulation of cellular component organization"/>
    <property type="evidence" value="ECO:0007669"/>
    <property type="project" value="UniProtKB-ARBA"/>
</dbReference>
<evidence type="ECO:0000256" key="15">
    <source>
        <dbReference type="ARBA" id="ARBA00023137"/>
    </source>
</evidence>
<evidence type="ECO:0000256" key="11">
    <source>
        <dbReference type="ARBA" id="ARBA00022777"/>
    </source>
</evidence>
<evidence type="ECO:0000256" key="4">
    <source>
        <dbReference type="ARBA" id="ARBA00022553"/>
    </source>
</evidence>
<keyword evidence="16 21" id="KW-0675">Receptor</keyword>
<dbReference type="GO" id="GO:0051897">
    <property type="term" value="P:positive regulation of phosphatidylinositol 3-kinase/protein kinase B signal transduction"/>
    <property type="evidence" value="ECO:0007669"/>
    <property type="project" value="TreeGrafter"/>
</dbReference>
<dbReference type="GO" id="GO:0048468">
    <property type="term" value="P:cell development"/>
    <property type="evidence" value="ECO:0007669"/>
    <property type="project" value="UniProtKB-ARBA"/>
</dbReference>
<dbReference type="InterPro" id="IPR011009">
    <property type="entry name" value="Kinase-like_dom_sf"/>
</dbReference>
<sequence>KEIKGGLKVVRSPPLVNLHFLKNLTTIHGEDGENFAINIMENQNLQELWDWDTKPNFKVLSNRIFFHYNPKLCMHHILKLIEIAGVKNVTNLEVSKESNGDKFPCDDLQTVDISVSHKTSTLIQIHIPFVEVLRFEVHYMKNPSSGVSMYEDLDQCSDDGWKTVDVSVDAHRTNYETQGLSVNLTDLEAYTPYAFYVSGYSTDKIVATSIIYRETTLPSTPSELLSVHVYSNSSSEIVLSWEPPLRFNGKFEEYEITWKLIDKDESLLSLRNYCEYPMTFESESVTVRPVLQEKHPNSLSCCNEIPLTIQKDGFEQLCINFDRKKVPSSFPDLERGQTCKSHFYNYIYHNVFKYDNSNEKTTKNQYMKKSTKLFKDDAILNKKKSSFSMLQPKENVKHLRGNANNFTISNVKHFQDYIVTIKACRERHPVEIELDDVYRCSKTEIVVVRIQKDEVADLIADRIEHEVVNNTLRICWNPPVQPNGLVLAFELQNIQTDLRAPKSVTYCVPFLEYFSNKNSYSVVNLEPGEYKFRIRTISQAGKGPYSDYISFSVPRSFFQLNLVVITLLNIILGSIIVLPICIYIYVYIYLQRKHKLENIVITSTWNTHYDNPLDQWELERDDIVFGGEIGFGTFGKVYDGVLRPNNIPCAIKTVSEYANIYERNTFLSEAAIMKSVSGAYHIVRLMGVVTRERPPLVVMELMDLGDLRTYLISLRGTDTMTGEIKVRIAAQIADGMCFMEAKKFVHRDLAARNCLINKELTVKVGDFGMTRDIYENDYYRKGDKGLLPIRWMAPESLKDGLFTSQSDIWSYGIVLWEIQTLGEQPYRGLSNEQVLREVMGGSLKLDIPLNTPDPLKILMRSCWRNKPNQRITFMHTVGLLEYHIDDEFKNVSYYHGEEACGIREGLPDYIDMWSAEDPLLSECTEDNMAGLSNLMKQPPHKSSLELRVFETYGPTDEDTDL</sequence>
<dbReference type="InterPro" id="IPR020635">
    <property type="entry name" value="Tyr_kinase_cat_dom"/>
</dbReference>
<protein>
    <recommendedName>
        <fullName evidence="21">Tyrosine-protein kinase receptor</fullName>
        <ecNumber evidence="21">2.7.10.1</ecNumber>
    </recommendedName>
</protein>
<evidence type="ECO:0000259" key="24">
    <source>
        <dbReference type="PROSITE" id="PS50853"/>
    </source>
</evidence>
<keyword evidence="17" id="KW-0325">Glycoprotein</keyword>
<dbReference type="GO" id="GO:0043560">
    <property type="term" value="F:insulin receptor substrate binding"/>
    <property type="evidence" value="ECO:0007669"/>
    <property type="project" value="TreeGrafter"/>
</dbReference>
<dbReference type="EMBL" id="GECU01004804">
    <property type="protein sequence ID" value="JAT02903.1"/>
    <property type="molecule type" value="Transcribed_RNA"/>
</dbReference>
<dbReference type="InterPro" id="IPR003961">
    <property type="entry name" value="FN3_dom"/>
</dbReference>
<dbReference type="InterPro" id="IPR000494">
    <property type="entry name" value="Rcpt_L-dom"/>
</dbReference>
<dbReference type="PRINTS" id="PR00109">
    <property type="entry name" value="TYRKINASE"/>
</dbReference>
<dbReference type="AlphaFoldDB" id="A0A1B6JUR3"/>
<evidence type="ECO:0000256" key="7">
    <source>
        <dbReference type="ARBA" id="ARBA00022692"/>
    </source>
</evidence>